<dbReference type="AlphaFoldDB" id="A0A2Z4U938"/>
<accession>A0A2Z4U938</accession>
<organism evidence="1 2">
    <name type="scientific">Blautia argi</name>
    <dbReference type="NCBI Taxonomy" id="1912897"/>
    <lineage>
        <taxon>Bacteria</taxon>
        <taxon>Bacillati</taxon>
        <taxon>Bacillota</taxon>
        <taxon>Clostridia</taxon>
        <taxon>Lachnospirales</taxon>
        <taxon>Lachnospiraceae</taxon>
        <taxon>Blautia</taxon>
    </lineage>
</organism>
<name>A0A2Z4U938_9FIRM</name>
<sequence>MFRLMGNIYKDTRIQKSTVICDDTQNTRTKKVFHCLDCICHEFDLPSPIWLESNIKDFQKFSKVRFSQDNFIEILDFDYLELQIIEED</sequence>
<proteinExistence type="predicted"/>
<dbReference type="OrthoDB" id="2084516at2"/>
<dbReference type="RefSeq" id="WP_111918473.1">
    <property type="nucleotide sequence ID" value="NZ_CAUWHR010000005.1"/>
</dbReference>
<protein>
    <submittedName>
        <fullName evidence="1">Uncharacterized protein</fullName>
    </submittedName>
</protein>
<reference evidence="2" key="1">
    <citation type="submission" date="2018-06" db="EMBL/GenBank/DDBJ databases">
        <title>Description of Blautia argi sp. nov., a new anaerobic isolated from dog feces.</title>
        <authorList>
            <person name="Chang Y.-H."/>
            <person name="Paek J."/>
            <person name="Shin Y."/>
        </authorList>
    </citation>
    <scope>NUCLEOTIDE SEQUENCE [LARGE SCALE GENOMIC DNA]</scope>
    <source>
        <strain evidence="2">KCTC 15426</strain>
    </source>
</reference>
<dbReference type="KEGG" id="blau:DQQ01_03610"/>
<gene>
    <name evidence="1" type="ORF">DQQ01_03610</name>
</gene>
<dbReference type="EMBL" id="CP030280">
    <property type="protein sequence ID" value="AWY97384.1"/>
    <property type="molecule type" value="Genomic_DNA"/>
</dbReference>
<dbReference type="Proteomes" id="UP000250003">
    <property type="component" value="Chromosome"/>
</dbReference>
<keyword evidence="2" id="KW-1185">Reference proteome</keyword>
<evidence type="ECO:0000313" key="2">
    <source>
        <dbReference type="Proteomes" id="UP000250003"/>
    </source>
</evidence>
<evidence type="ECO:0000313" key="1">
    <source>
        <dbReference type="EMBL" id="AWY97384.1"/>
    </source>
</evidence>